<evidence type="ECO:0000313" key="2">
    <source>
        <dbReference type="EMBL" id="CAG6751461.1"/>
    </source>
</evidence>
<reference evidence="2" key="1">
    <citation type="submission" date="2021-05" db="EMBL/GenBank/DDBJ databases">
        <authorList>
            <person name="Alioto T."/>
            <person name="Alioto T."/>
            <person name="Gomez Garrido J."/>
        </authorList>
    </citation>
    <scope>NUCLEOTIDE SEQUENCE</scope>
</reference>
<organism evidence="2">
    <name type="scientific">Cacopsylla melanoneura</name>
    <dbReference type="NCBI Taxonomy" id="428564"/>
    <lineage>
        <taxon>Eukaryota</taxon>
        <taxon>Metazoa</taxon>
        <taxon>Ecdysozoa</taxon>
        <taxon>Arthropoda</taxon>
        <taxon>Hexapoda</taxon>
        <taxon>Insecta</taxon>
        <taxon>Pterygota</taxon>
        <taxon>Neoptera</taxon>
        <taxon>Paraneoptera</taxon>
        <taxon>Hemiptera</taxon>
        <taxon>Sternorrhyncha</taxon>
        <taxon>Psylloidea</taxon>
        <taxon>Psyllidae</taxon>
        <taxon>Psyllinae</taxon>
        <taxon>Cacopsylla</taxon>
    </lineage>
</organism>
<dbReference type="AlphaFoldDB" id="A0A8D8ZT75"/>
<accession>A0A8D8ZT75</accession>
<proteinExistence type="predicted"/>
<dbReference type="EMBL" id="HBUF01529712">
    <property type="protein sequence ID" value="CAG6751456.1"/>
    <property type="molecule type" value="Transcribed_RNA"/>
</dbReference>
<evidence type="ECO:0000256" key="1">
    <source>
        <dbReference type="SAM" id="MobiDB-lite"/>
    </source>
</evidence>
<dbReference type="EMBL" id="HBUF01529713">
    <property type="protein sequence ID" value="CAG6751461.1"/>
    <property type="molecule type" value="Transcribed_RNA"/>
</dbReference>
<protein>
    <submittedName>
        <fullName evidence="2">Uncharacterized protein</fullName>
    </submittedName>
</protein>
<sequence>MYICKNNFKQIKHYFLFYYILHLKCIFSTNKKKKKKKKTIRKNDKKKRKKEKNKTKRKLSRYLYYLLFLFLLQFSFGVASEKLKKISVLYSVCRDTFPPYLTYLSVRAEILSRPHLRYR</sequence>
<feature type="region of interest" description="Disordered" evidence="1">
    <location>
        <begin position="30"/>
        <end position="56"/>
    </location>
</feature>
<name>A0A8D8ZT75_9HEMI</name>